<protein>
    <submittedName>
        <fullName evidence="1">Uncharacterized protein</fullName>
    </submittedName>
</protein>
<name>A0A7W8NHE6_9DEIO</name>
<proteinExistence type="predicted"/>
<gene>
    <name evidence="1" type="ORF">HNQ08_005595</name>
</gene>
<accession>A0A7W8NHE6</accession>
<dbReference type="RefSeq" id="WP_184138508.1">
    <property type="nucleotide sequence ID" value="NZ_JACHFL010000046.1"/>
</dbReference>
<reference evidence="1 2" key="1">
    <citation type="submission" date="2020-08" db="EMBL/GenBank/DDBJ databases">
        <title>Genomic Encyclopedia of Type Strains, Phase IV (KMG-IV): sequencing the most valuable type-strain genomes for metagenomic binning, comparative biology and taxonomic classification.</title>
        <authorList>
            <person name="Goeker M."/>
        </authorList>
    </citation>
    <scope>NUCLEOTIDE SEQUENCE [LARGE SCALE GENOMIC DNA]</scope>
    <source>
        <strain evidence="1 2">DSM 27939</strain>
    </source>
</reference>
<organism evidence="1 2">
    <name type="scientific">Deinococcus humi</name>
    <dbReference type="NCBI Taxonomy" id="662880"/>
    <lineage>
        <taxon>Bacteria</taxon>
        <taxon>Thermotogati</taxon>
        <taxon>Deinococcota</taxon>
        <taxon>Deinococci</taxon>
        <taxon>Deinococcales</taxon>
        <taxon>Deinococcaceae</taxon>
        <taxon>Deinococcus</taxon>
    </lineage>
</organism>
<comment type="caution">
    <text evidence="1">The sequence shown here is derived from an EMBL/GenBank/DDBJ whole genome shotgun (WGS) entry which is preliminary data.</text>
</comment>
<dbReference type="EMBL" id="JACHFL010000046">
    <property type="protein sequence ID" value="MBB5366466.1"/>
    <property type="molecule type" value="Genomic_DNA"/>
</dbReference>
<evidence type="ECO:0000313" key="1">
    <source>
        <dbReference type="EMBL" id="MBB5366466.1"/>
    </source>
</evidence>
<sequence>MFKIMGKAPSRKAFSFLGAIRGNFEEKNLRTVHEEIEHVCPVTGYVTKFGADRELEEIVKRRRWGAADELAKGHLKTAGRGGRSPWQLLADFHQGDVHAGMLWKEFVEAFKGRAQLNWSPGLKERLGLNDDQDDTDEALAASVDAEDVLLARITVEDWKVILDNKLRGLVLEVLRAGTWADVDNMLARFRPPKNKLVLNNAADSLPVSCALQRPRPGVGGAGGAGRGLIRHNPNAMNSV</sequence>
<evidence type="ECO:0000313" key="2">
    <source>
        <dbReference type="Proteomes" id="UP000552709"/>
    </source>
</evidence>
<dbReference type="AlphaFoldDB" id="A0A7W8NHE6"/>
<dbReference type="Proteomes" id="UP000552709">
    <property type="component" value="Unassembled WGS sequence"/>
</dbReference>
<keyword evidence="2" id="KW-1185">Reference proteome</keyword>